<organism evidence="2 3">
    <name type="scientific">Cronobacter phage CR8</name>
    <dbReference type="NCBI Taxonomy" id="1327934"/>
    <lineage>
        <taxon>Viruses</taxon>
        <taxon>Duplodnaviria</taxon>
        <taxon>Heunggongvirae</taxon>
        <taxon>Uroviricota</taxon>
        <taxon>Caudoviricetes</taxon>
        <taxon>Vequintavirinae</taxon>
        <taxon>Certrevirus</taxon>
        <taxon>Certrevirus CR8</taxon>
    </lineage>
</organism>
<evidence type="ECO:0000259" key="1">
    <source>
        <dbReference type="PROSITE" id="PS51154"/>
    </source>
</evidence>
<dbReference type="InterPro" id="IPR002589">
    <property type="entry name" value="Macro_dom"/>
</dbReference>
<dbReference type="RefSeq" id="YP_009042329.1">
    <property type="nucleotide sequence ID" value="NC_024354.1"/>
</dbReference>
<reference evidence="2 3" key="1">
    <citation type="submission" date="2013-04" db="EMBL/GenBank/DDBJ databases">
        <title>Complete Genome Sequence of Cronobacter sakazakii Bacteriophage CR8.</title>
        <authorList>
            <person name="Kim Y."/>
            <person name="Shin H."/>
            <person name="Ryu S."/>
        </authorList>
    </citation>
    <scope>NUCLEOTIDE SEQUENCE [LARGE SCALE GENOMIC DNA]</scope>
</reference>
<protein>
    <submittedName>
        <fullName evidence="2">Putative phosphatase</fullName>
    </submittedName>
</protein>
<dbReference type="InterPro" id="IPR043472">
    <property type="entry name" value="Macro_dom-like"/>
</dbReference>
<evidence type="ECO:0000313" key="3">
    <source>
        <dbReference type="Proteomes" id="UP000026984"/>
    </source>
</evidence>
<dbReference type="PANTHER" id="PTHR12521">
    <property type="entry name" value="PROTEIN C6ORF130"/>
    <property type="match status" value="1"/>
</dbReference>
<evidence type="ECO:0000313" key="2">
    <source>
        <dbReference type="EMBL" id="AIA64622.1"/>
    </source>
</evidence>
<dbReference type="SUPFAM" id="SSF52949">
    <property type="entry name" value="Macro domain-like"/>
    <property type="match status" value="1"/>
</dbReference>
<dbReference type="GO" id="GO:0140291">
    <property type="term" value="P:peptidyl-glutamate ADP-deribosylation"/>
    <property type="evidence" value="ECO:0007669"/>
    <property type="project" value="TreeGrafter"/>
</dbReference>
<dbReference type="KEGG" id="vg:19686843"/>
<dbReference type="InterPro" id="IPR050892">
    <property type="entry name" value="ADP-ribose_metab_enzymes"/>
</dbReference>
<dbReference type="GeneID" id="19686843"/>
<sequence length="180" mass="19721">MNFNMPCGKMTYRVGDLISAAQAGEVNVIAHCCNCMNTMKSGIAPKIASAFPEAWTADQMTTRGDRAKLGTLSSAFCKNGLLVYNLYGQYTFTGRREGKMDLDYWALRSALSAMAVSLHAKCRTLDMSTHNLRIGLPKIGAGLAGGDWGIISRMIEGRLRDFDVTIYVLKESEIVHDQNG</sequence>
<dbReference type="PROSITE" id="PS51154">
    <property type="entry name" value="MACRO"/>
    <property type="match status" value="1"/>
</dbReference>
<dbReference type="Proteomes" id="UP000026984">
    <property type="component" value="Segment"/>
</dbReference>
<gene>
    <name evidence="2" type="ORF">CR8_092</name>
</gene>
<dbReference type="PANTHER" id="PTHR12521:SF0">
    <property type="entry name" value="ADP-RIBOSE GLYCOHYDROLASE OARD1"/>
    <property type="match status" value="1"/>
</dbReference>
<feature type="domain" description="Macro" evidence="1">
    <location>
        <begin position="1"/>
        <end position="180"/>
    </location>
</feature>
<proteinExistence type="predicted"/>
<name>A0A060ALX4_9CAUD</name>
<dbReference type="Gene3D" id="3.40.220.10">
    <property type="entry name" value="Leucine Aminopeptidase, subunit E, domain 1"/>
    <property type="match status" value="1"/>
</dbReference>
<accession>A0A060ALX4</accession>
<dbReference type="EMBL" id="KC954774">
    <property type="protein sequence ID" value="AIA64622.1"/>
    <property type="molecule type" value="Genomic_DNA"/>
</dbReference>
<keyword evidence="3" id="KW-1185">Reference proteome</keyword>